<dbReference type="PaxDb" id="6945-B7QCP9"/>
<organism>
    <name type="scientific">Ixodes scapularis</name>
    <name type="common">Black-legged tick</name>
    <name type="synonym">Deer tick</name>
    <dbReference type="NCBI Taxonomy" id="6945"/>
    <lineage>
        <taxon>Eukaryota</taxon>
        <taxon>Metazoa</taxon>
        <taxon>Ecdysozoa</taxon>
        <taxon>Arthropoda</taxon>
        <taxon>Chelicerata</taxon>
        <taxon>Arachnida</taxon>
        <taxon>Acari</taxon>
        <taxon>Parasitiformes</taxon>
        <taxon>Ixodida</taxon>
        <taxon>Ixodoidea</taxon>
        <taxon>Ixodidae</taxon>
        <taxon>Ixodinae</taxon>
        <taxon>Ixodes</taxon>
    </lineage>
</organism>
<dbReference type="VEuPathDB" id="VectorBase:ISCI012244"/>
<accession>B7QCP9</accession>
<sequence>MQTCKGRAALSDYFKCGLDFNRRVKKFLAGGKTFKARRAYSRKKGKRGSRRLAKPVVIPKGAFRRPLQHPENQELC</sequence>
<evidence type="ECO:0000313" key="2">
    <source>
        <dbReference type="EMBL" id="EEC16621.1"/>
    </source>
</evidence>
<name>B7QCP9_IXOSC</name>
<protein>
    <submittedName>
        <fullName evidence="2 3">Uncharacterized protein</fullName>
    </submittedName>
</protein>
<proteinExistence type="predicted"/>
<dbReference type="HOGENOM" id="CLU_2657248_0_0_1"/>
<dbReference type="EMBL" id="DS909193">
    <property type="protein sequence ID" value="EEC16621.1"/>
    <property type="molecule type" value="Genomic_DNA"/>
</dbReference>
<dbReference type="Proteomes" id="UP000001555">
    <property type="component" value="Unassembled WGS sequence"/>
</dbReference>
<dbReference type="EMBL" id="ABJB010199055">
    <property type="status" value="NOT_ANNOTATED_CDS"/>
    <property type="molecule type" value="Genomic_DNA"/>
</dbReference>
<feature type="compositionally biased region" description="Basic residues" evidence="1">
    <location>
        <begin position="38"/>
        <end position="53"/>
    </location>
</feature>
<dbReference type="VEuPathDB" id="VectorBase:ISCW012244"/>
<dbReference type="InParanoid" id="B7QCP9"/>
<keyword evidence="4" id="KW-1185">Reference proteome</keyword>
<feature type="region of interest" description="Disordered" evidence="1">
    <location>
        <begin position="38"/>
        <end position="76"/>
    </location>
</feature>
<dbReference type="EnsemblMetazoa" id="ISCW012244-RA">
    <property type="protein sequence ID" value="ISCW012244-PA"/>
    <property type="gene ID" value="ISCW012244"/>
</dbReference>
<evidence type="ECO:0000313" key="3">
    <source>
        <dbReference type="EnsemblMetazoa" id="ISCW012244-PA"/>
    </source>
</evidence>
<gene>
    <name evidence="2" type="ORF">IscW_ISCW012244</name>
</gene>
<evidence type="ECO:0000313" key="4">
    <source>
        <dbReference type="Proteomes" id="UP000001555"/>
    </source>
</evidence>
<evidence type="ECO:0000256" key="1">
    <source>
        <dbReference type="SAM" id="MobiDB-lite"/>
    </source>
</evidence>
<reference evidence="3" key="2">
    <citation type="submission" date="2020-05" db="UniProtKB">
        <authorList>
            <consortium name="EnsemblMetazoa"/>
        </authorList>
    </citation>
    <scope>IDENTIFICATION</scope>
    <source>
        <strain evidence="3">wikel</strain>
    </source>
</reference>
<dbReference type="AlphaFoldDB" id="B7QCP9"/>
<reference evidence="2 4" key="1">
    <citation type="submission" date="2008-03" db="EMBL/GenBank/DDBJ databases">
        <title>Annotation of Ixodes scapularis.</title>
        <authorList>
            <consortium name="Ixodes scapularis Genome Project Consortium"/>
            <person name="Caler E."/>
            <person name="Hannick L.I."/>
            <person name="Bidwell S."/>
            <person name="Joardar V."/>
            <person name="Thiagarajan M."/>
            <person name="Amedeo P."/>
            <person name="Galinsky K.J."/>
            <person name="Schobel S."/>
            <person name="Inman J."/>
            <person name="Hostetler J."/>
            <person name="Miller J."/>
            <person name="Hammond M."/>
            <person name="Megy K."/>
            <person name="Lawson D."/>
            <person name="Kodira C."/>
            <person name="Sutton G."/>
            <person name="Meyer J."/>
            <person name="Hill C.A."/>
            <person name="Birren B."/>
            <person name="Nene V."/>
            <person name="Collins F."/>
            <person name="Alarcon-Chaidez F."/>
            <person name="Wikel S."/>
            <person name="Strausberg R."/>
        </authorList>
    </citation>
    <scope>NUCLEOTIDE SEQUENCE [LARGE SCALE GENOMIC DNA]</scope>
    <source>
        <strain evidence="4">Wikel</strain>
        <strain evidence="2">Wikel colony</strain>
    </source>
</reference>